<proteinExistence type="predicted"/>
<dbReference type="AlphaFoldDB" id="A0A010RT74"/>
<feature type="chain" id="PRO_5001456082" evidence="1">
    <location>
        <begin position="35"/>
        <end position="119"/>
    </location>
</feature>
<dbReference type="OrthoDB" id="10523876at2759"/>
<organism evidence="2 3">
    <name type="scientific">Colletotrichum fioriniae PJ7</name>
    <dbReference type="NCBI Taxonomy" id="1445577"/>
    <lineage>
        <taxon>Eukaryota</taxon>
        <taxon>Fungi</taxon>
        <taxon>Dikarya</taxon>
        <taxon>Ascomycota</taxon>
        <taxon>Pezizomycotina</taxon>
        <taxon>Sordariomycetes</taxon>
        <taxon>Hypocreomycetidae</taxon>
        <taxon>Glomerellales</taxon>
        <taxon>Glomerellaceae</taxon>
        <taxon>Colletotrichum</taxon>
        <taxon>Colletotrichum acutatum species complex</taxon>
    </lineage>
</organism>
<dbReference type="KEGG" id="cfj:CFIO01_07094"/>
<feature type="signal peptide" evidence="1">
    <location>
        <begin position="1"/>
        <end position="34"/>
    </location>
</feature>
<name>A0A010RT74_9PEZI</name>
<evidence type="ECO:0000256" key="1">
    <source>
        <dbReference type="SAM" id="SignalP"/>
    </source>
</evidence>
<dbReference type="HOGENOM" id="CLU_2061317_0_0_1"/>
<dbReference type="EMBL" id="JARH01000900">
    <property type="protein sequence ID" value="EXF75458.1"/>
    <property type="molecule type" value="Genomic_DNA"/>
</dbReference>
<comment type="caution">
    <text evidence="2">The sequence shown here is derived from an EMBL/GenBank/DDBJ whole genome shotgun (WGS) entry which is preliminary data.</text>
</comment>
<accession>A0A010RT74</accession>
<keyword evidence="1" id="KW-0732">Signal</keyword>
<sequence length="119" mass="13077">MNARTAMWPLWPGHRRGLLLQASLIGFYAHETVTTPSNYWVQWCGWSDWHEPGSGGAPVYKAENGGSPWNGIALVVGGGSTAQTRAIGIRPKFCGHLISDHPVYWALGDRLLEPPGVRR</sequence>
<evidence type="ECO:0000313" key="2">
    <source>
        <dbReference type="EMBL" id="EXF75458.1"/>
    </source>
</evidence>
<keyword evidence="3" id="KW-1185">Reference proteome</keyword>
<gene>
    <name evidence="2" type="ORF">CFIO01_07094</name>
</gene>
<reference evidence="2 3" key="1">
    <citation type="submission" date="2014-02" db="EMBL/GenBank/DDBJ databases">
        <title>The genome sequence of Colletotrichum fioriniae PJ7.</title>
        <authorList>
            <person name="Baroncelli R."/>
            <person name="Thon M.R."/>
        </authorList>
    </citation>
    <scope>NUCLEOTIDE SEQUENCE [LARGE SCALE GENOMIC DNA]</scope>
    <source>
        <strain evidence="2 3">PJ7</strain>
    </source>
</reference>
<protein>
    <submittedName>
        <fullName evidence="2">Uncharacterized protein</fullName>
    </submittedName>
</protein>
<dbReference type="Proteomes" id="UP000020467">
    <property type="component" value="Unassembled WGS sequence"/>
</dbReference>
<evidence type="ECO:0000313" key="3">
    <source>
        <dbReference type="Proteomes" id="UP000020467"/>
    </source>
</evidence>